<name>A0A8J2Y8A6_9PROT</name>
<evidence type="ECO:0000313" key="2">
    <source>
        <dbReference type="Proteomes" id="UP000613582"/>
    </source>
</evidence>
<sequence>MMLLLYLAGSALAIGLIALLMHRLGHSAEHQFADEAAARDAFLEEFPDAGVSRLDLGANGRAALLELQDGYGLIRAMGRFSLARQFALADIARLSRRGASLQLRLTDYADPVFVIDFGDETTATRWQSLLSFDTIGTREKTG</sequence>
<keyword evidence="2" id="KW-1185">Reference proteome</keyword>
<gene>
    <name evidence="1" type="ORF">GCM10011342_28120</name>
</gene>
<dbReference type="RefSeq" id="WP_188157809.1">
    <property type="nucleotide sequence ID" value="NZ_BMGH01000001.1"/>
</dbReference>
<proteinExistence type="predicted"/>
<dbReference type="AlphaFoldDB" id="A0A8J2Y8A6"/>
<dbReference type="Proteomes" id="UP000613582">
    <property type="component" value="Unassembled WGS sequence"/>
</dbReference>
<evidence type="ECO:0000313" key="1">
    <source>
        <dbReference type="EMBL" id="GGD17672.1"/>
    </source>
</evidence>
<protein>
    <submittedName>
        <fullName evidence="1">Uncharacterized protein</fullName>
    </submittedName>
</protein>
<organism evidence="1 2">
    <name type="scientific">Aquisalinus flavus</name>
    <dbReference type="NCBI Taxonomy" id="1526572"/>
    <lineage>
        <taxon>Bacteria</taxon>
        <taxon>Pseudomonadati</taxon>
        <taxon>Pseudomonadota</taxon>
        <taxon>Alphaproteobacteria</taxon>
        <taxon>Parvularculales</taxon>
        <taxon>Parvularculaceae</taxon>
        <taxon>Aquisalinus</taxon>
    </lineage>
</organism>
<accession>A0A8J2Y8A6</accession>
<reference evidence="1" key="2">
    <citation type="submission" date="2020-09" db="EMBL/GenBank/DDBJ databases">
        <authorList>
            <person name="Sun Q."/>
            <person name="Zhou Y."/>
        </authorList>
    </citation>
    <scope>NUCLEOTIDE SEQUENCE</scope>
    <source>
        <strain evidence="1">CGMCC 1.12921</strain>
    </source>
</reference>
<dbReference type="EMBL" id="BMGH01000001">
    <property type="protein sequence ID" value="GGD17672.1"/>
    <property type="molecule type" value="Genomic_DNA"/>
</dbReference>
<reference evidence="1" key="1">
    <citation type="journal article" date="2014" name="Int. J. Syst. Evol. Microbiol.">
        <title>Complete genome sequence of Corynebacterium casei LMG S-19264T (=DSM 44701T), isolated from a smear-ripened cheese.</title>
        <authorList>
            <consortium name="US DOE Joint Genome Institute (JGI-PGF)"/>
            <person name="Walter F."/>
            <person name="Albersmeier A."/>
            <person name="Kalinowski J."/>
            <person name="Ruckert C."/>
        </authorList>
    </citation>
    <scope>NUCLEOTIDE SEQUENCE</scope>
    <source>
        <strain evidence="1">CGMCC 1.12921</strain>
    </source>
</reference>
<comment type="caution">
    <text evidence="1">The sequence shown here is derived from an EMBL/GenBank/DDBJ whole genome shotgun (WGS) entry which is preliminary data.</text>
</comment>